<dbReference type="RefSeq" id="WP_116494480.1">
    <property type="nucleotide sequence ID" value="NZ_QDFR01000009.1"/>
</dbReference>
<evidence type="ECO:0000313" key="4">
    <source>
        <dbReference type="EMBL" id="PVE50838.1"/>
    </source>
</evidence>
<dbReference type="InterPro" id="IPR016181">
    <property type="entry name" value="Acyl_CoA_acyltransferase"/>
</dbReference>
<dbReference type="InterPro" id="IPR000182">
    <property type="entry name" value="GNAT_dom"/>
</dbReference>
<dbReference type="PANTHER" id="PTHR10545">
    <property type="entry name" value="DIAMINE N-ACETYLTRANSFERASE"/>
    <property type="match status" value="1"/>
</dbReference>
<reference evidence="4 5" key="1">
    <citation type="submission" date="2018-04" db="EMBL/GenBank/DDBJ databases">
        <authorList>
            <person name="Hagen T."/>
        </authorList>
    </citation>
    <scope>NUCLEOTIDE SEQUENCE [LARGE SCALE GENOMIC DNA]</scope>
    <source>
        <strain evidence="4 5">TPD7009</strain>
    </source>
</reference>
<evidence type="ECO:0000256" key="2">
    <source>
        <dbReference type="ARBA" id="ARBA00023315"/>
    </source>
</evidence>
<organism evidence="4 5">
    <name type="scientific">Rhizobium rhizogenes</name>
    <name type="common">Agrobacterium rhizogenes</name>
    <dbReference type="NCBI Taxonomy" id="359"/>
    <lineage>
        <taxon>Bacteria</taxon>
        <taxon>Pseudomonadati</taxon>
        <taxon>Pseudomonadota</taxon>
        <taxon>Alphaproteobacteria</taxon>
        <taxon>Hyphomicrobiales</taxon>
        <taxon>Rhizobiaceae</taxon>
        <taxon>Rhizobium/Agrobacterium group</taxon>
        <taxon>Rhizobium</taxon>
    </lineage>
</organism>
<dbReference type="InterPro" id="IPR051016">
    <property type="entry name" value="Diverse_Substrate_AcTransf"/>
</dbReference>
<evidence type="ECO:0000259" key="3">
    <source>
        <dbReference type="PROSITE" id="PS51186"/>
    </source>
</evidence>
<protein>
    <submittedName>
        <fullName evidence="4">GNAT family N-acetyltransferase</fullName>
    </submittedName>
</protein>
<dbReference type="Pfam" id="PF00583">
    <property type="entry name" value="Acetyltransf_1"/>
    <property type="match status" value="1"/>
</dbReference>
<gene>
    <name evidence="4" type="ORF">DC430_19960</name>
</gene>
<sequence length="147" mass="17182">MTLTIRDATSSDRDDWLRLWRAYLAFYKVDLTDDVTDHTWERLLDPVSRLSVRLAVLDGAVAGFAIHHFHESTWAKTPDCYLEDLFVDGTIRGKGIGRALIEDLIRICHENGWSRLYWHTDEGNHRAQALYDSYVKSDGHIRYRLKF</sequence>
<dbReference type="PANTHER" id="PTHR10545:SF42">
    <property type="entry name" value="ACETYLTRANSFERASE"/>
    <property type="match status" value="1"/>
</dbReference>
<evidence type="ECO:0000256" key="1">
    <source>
        <dbReference type="ARBA" id="ARBA00022679"/>
    </source>
</evidence>
<feature type="domain" description="N-acetyltransferase" evidence="3">
    <location>
        <begin position="3"/>
        <end position="147"/>
    </location>
</feature>
<dbReference type="Proteomes" id="UP000244335">
    <property type="component" value="Unassembled WGS sequence"/>
</dbReference>
<keyword evidence="1" id="KW-0808">Transferase</keyword>
<dbReference type="CDD" id="cd04301">
    <property type="entry name" value="NAT_SF"/>
    <property type="match status" value="1"/>
</dbReference>
<dbReference type="PROSITE" id="PS51186">
    <property type="entry name" value="GNAT"/>
    <property type="match status" value="1"/>
</dbReference>
<proteinExistence type="predicted"/>
<comment type="caution">
    <text evidence="4">The sequence shown here is derived from an EMBL/GenBank/DDBJ whole genome shotgun (WGS) entry which is preliminary data.</text>
</comment>
<keyword evidence="2" id="KW-0012">Acyltransferase</keyword>
<dbReference type="SUPFAM" id="SSF55729">
    <property type="entry name" value="Acyl-CoA N-acyltransferases (Nat)"/>
    <property type="match status" value="1"/>
</dbReference>
<dbReference type="Gene3D" id="3.40.630.30">
    <property type="match status" value="1"/>
</dbReference>
<evidence type="ECO:0000313" key="5">
    <source>
        <dbReference type="Proteomes" id="UP000244335"/>
    </source>
</evidence>
<dbReference type="GO" id="GO:0008080">
    <property type="term" value="F:N-acetyltransferase activity"/>
    <property type="evidence" value="ECO:0007669"/>
    <property type="project" value="TreeGrafter"/>
</dbReference>
<dbReference type="EMBL" id="QDFR01000009">
    <property type="protein sequence ID" value="PVE50838.1"/>
    <property type="molecule type" value="Genomic_DNA"/>
</dbReference>
<name>A0AA92BZX3_RHIRH</name>
<dbReference type="AlphaFoldDB" id="A0AA92BZX3"/>
<accession>A0AA92BZX3</accession>